<feature type="transmembrane region" description="Helical" evidence="1">
    <location>
        <begin position="26"/>
        <end position="45"/>
    </location>
</feature>
<evidence type="ECO:0000259" key="3">
    <source>
        <dbReference type="PROSITE" id="PS50113"/>
    </source>
</evidence>
<feature type="domain" description="GGDEF" evidence="4">
    <location>
        <begin position="600"/>
        <end position="733"/>
    </location>
</feature>
<dbReference type="FunFam" id="3.30.70.270:FF:000001">
    <property type="entry name" value="Diguanylate cyclase domain protein"/>
    <property type="match status" value="1"/>
</dbReference>
<keyword evidence="6" id="KW-1185">Reference proteome</keyword>
<evidence type="ECO:0000256" key="1">
    <source>
        <dbReference type="SAM" id="Phobius"/>
    </source>
</evidence>
<feature type="transmembrane region" description="Helical" evidence="1">
    <location>
        <begin position="103"/>
        <end position="121"/>
    </location>
</feature>
<dbReference type="PROSITE" id="PS50112">
    <property type="entry name" value="PAS"/>
    <property type="match status" value="1"/>
</dbReference>
<dbReference type="PROSITE" id="PS50113">
    <property type="entry name" value="PAC"/>
    <property type="match status" value="1"/>
</dbReference>
<dbReference type="NCBIfam" id="TIGR00254">
    <property type="entry name" value="GGDEF"/>
    <property type="match status" value="1"/>
</dbReference>
<accession>A0A7G9REV1</accession>
<dbReference type="PANTHER" id="PTHR44757:SF2">
    <property type="entry name" value="BIOFILM ARCHITECTURE MAINTENANCE PROTEIN MBAA"/>
    <property type="match status" value="1"/>
</dbReference>
<dbReference type="InterPro" id="IPR000014">
    <property type="entry name" value="PAS"/>
</dbReference>
<dbReference type="CDD" id="cd00130">
    <property type="entry name" value="PAS"/>
    <property type="match status" value="2"/>
</dbReference>
<dbReference type="CDD" id="cd01949">
    <property type="entry name" value="GGDEF"/>
    <property type="match status" value="1"/>
</dbReference>
<evidence type="ECO:0000313" key="5">
    <source>
        <dbReference type="EMBL" id="QNN54126.1"/>
    </source>
</evidence>
<dbReference type="Proteomes" id="UP000515947">
    <property type="component" value="Chromosome"/>
</dbReference>
<feature type="domain" description="PAS" evidence="2">
    <location>
        <begin position="444"/>
        <end position="480"/>
    </location>
</feature>
<keyword evidence="1" id="KW-1133">Transmembrane helix</keyword>
<dbReference type="SMART" id="SM00086">
    <property type="entry name" value="PAC"/>
    <property type="match status" value="2"/>
</dbReference>
<dbReference type="Pfam" id="PF08448">
    <property type="entry name" value="PAS_4"/>
    <property type="match status" value="1"/>
</dbReference>
<dbReference type="KEGG" id="nmes:H9L09_07070"/>
<dbReference type="Pfam" id="PF13426">
    <property type="entry name" value="PAS_9"/>
    <property type="match status" value="1"/>
</dbReference>
<dbReference type="PROSITE" id="PS50887">
    <property type="entry name" value="GGDEF"/>
    <property type="match status" value="1"/>
</dbReference>
<organism evidence="5 6">
    <name type="scientific">Nocardioides mesophilus</name>
    <dbReference type="NCBI Taxonomy" id="433659"/>
    <lineage>
        <taxon>Bacteria</taxon>
        <taxon>Bacillati</taxon>
        <taxon>Actinomycetota</taxon>
        <taxon>Actinomycetes</taxon>
        <taxon>Propionibacteriales</taxon>
        <taxon>Nocardioidaceae</taxon>
        <taxon>Nocardioides</taxon>
    </lineage>
</organism>
<dbReference type="SMART" id="SM00267">
    <property type="entry name" value="GGDEF"/>
    <property type="match status" value="1"/>
</dbReference>
<proteinExistence type="predicted"/>
<reference evidence="5 6" key="1">
    <citation type="submission" date="2020-08" db="EMBL/GenBank/DDBJ databases">
        <title>Genome sequence of Nocardioides mesophilus KACC 16243T.</title>
        <authorList>
            <person name="Hyun D.-W."/>
            <person name="Bae J.-W."/>
        </authorList>
    </citation>
    <scope>NUCLEOTIDE SEQUENCE [LARGE SCALE GENOMIC DNA]</scope>
    <source>
        <strain evidence="5 6">KACC 16243</strain>
    </source>
</reference>
<dbReference type="InterPro" id="IPR029787">
    <property type="entry name" value="Nucleotide_cyclase"/>
</dbReference>
<evidence type="ECO:0000313" key="6">
    <source>
        <dbReference type="Proteomes" id="UP000515947"/>
    </source>
</evidence>
<feature type="domain" description="PAC" evidence="3">
    <location>
        <begin position="272"/>
        <end position="324"/>
    </location>
</feature>
<feature type="transmembrane region" description="Helical" evidence="1">
    <location>
        <begin position="78"/>
        <end position="96"/>
    </location>
</feature>
<dbReference type="SUPFAM" id="SSF55785">
    <property type="entry name" value="PYP-like sensor domain (PAS domain)"/>
    <property type="match status" value="2"/>
</dbReference>
<keyword evidence="1" id="KW-0472">Membrane</keyword>
<feature type="transmembrane region" description="Helical" evidence="1">
    <location>
        <begin position="52"/>
        <end position="72"/>
    </location>
</feature>
<dbReference type="Pfam" id="PF00990">
    <property type="entry name" value="GGDEF"/>
    <property type="match status" value="1"/>
</dbReference>
<dbReference type="EMBL" id="CP060713">
    <property type="protein sequence ID" value="QNN54126.1"/>
    <property type="molecule type" value="Genomic_DNA"/>
</dbReference>
<dbReference type="SMART" id="SM00091">
    <property type="entry name" value="PAS"/>
    <property type="match status" value="2"/>
</dbReference>
<evidence type="ECO:0000259" key="4">
    <source>
        <dbReference type="PROSITE" id="PS50887"/>
    </source>
</evidence>
<dbReference type="SUPFAM" id="SSF55073">
    <property type="entry name" value="Nucleotide cyclase"/>
    <property type="match status" value="1"/>
</dbReference>
<dbReference type="InterPro" id="IPR000700">
    <property type="entry name" value="PAS-assoc_C"/>
</dbReference>
<feature type="transmembrane region" description="Helical" evidence="1">
    <location>
        <begin position="127"/>
        <end position="146"/>
    </location>
</feature>
<dbReference type="Gene3D" id="3.30.70.270">
    <property type="match status" value="1"/>
</dbReference>
<dbReference type="RefSeq" id="WP_187579966.1">
    <property type="nucleotide sequence ID" value="NZ_CP060713.1"/>
</dbReference>
<dbReference type="InterPro" id="IPR052155">
    <property type="entry name" value="Biofilm_reg_signaling"/>
</dbReference>
<protein>
    <submittedName>
        <fullName evidence="5">Diguanylate cyclase</fullName>
    </submittedName>
</protein>
<dbReference type="AlphaFoldDB" id="A0A7G9REV1"/>
<dbReference type="InterPro" id="IPR043128">
    <property type="entry name" value="Rev_trsase/Diguanyl_cyclase"/>
</dbReference>
<name>A0A7G9REV1_9ACTN</name>
<dbReference type="InterPro" id="IPR035965">
    <property type="entry name" value="PAS-like_dom_sf"/>
</dbReference>
<gene>
    <name evidence="5" type="ORF">H9L09_07070</name>
</gene>
<keyword evidence="1" id="KW-0812">Transmembrane</keyword>
<dbReference type="InterPro" id="IPR000160">
    <property type="entry name" value="GGDEF_dom"/>
</dbReference>
<dbReference type="InterPro" id="IPR001610">
    <property type="entry name" value="PAC"/>
</dbReference>
<dbReference type="PANTHER" id="PTHR44757">
    <property type="entry name" value="DIGUANYLATE CYCLASE DGCP"/>
    <property type="match status" value="1"/>
</dbReference>
<dbReference type="InterPro" id="IPR013656">
    <property type="entry name" value="PAS_4"/>
</dbReference>
<dbReference type="Gene3D" id="3.30.450.20">
    <property type="entry name" value="PAS domain"/>
    <property type="match status" value="2"/>
</dbReference>
<evidence type="ECO:0000259" key="2">
    <source>
        <dbReference type="PROSITE" id="PS50112"/>
    </source>
</evidence>
<sequence>MSPTARPAERPGRVRRWAWMRPGADVPASLPFLVVMTMGLLSLALPPYQLQVWHLVAAAVLTAALLGIRAVAVRRVEWRWVGLVAPFGVFPLEALLRDASGAAQSGLSPLVAVPVVWLAVFGRRRDLWAASVFVALVFVSPILLVGGDRYPVGEWRRALLWTGLSVVIAPLLQRVVHRLEVETARSRAIAARLEGIFRGATLSALVTTDVDGRITSFGVGAEAQLGFSAAQVVGRELTDVCLERGELVAAARELGVEPGFAVLTRLAHQRAPSREWTLVRADGEPVFVRMAVTELRDDRDQVSGYLCVSIDSTDSIRSQRELTQAEERWRVLMDHLPDTTVIMVEERTGITVVTGAGVLVRRLRDGAGRRLAEIVDRETPGTLARILAHAFDGDEPAAVHADVDGAEHEFTASPLPSTGARRQALLMARDVSRERDRERTLLAAKKRAERLFDDAPQGIALLDRHGVVVQANPALRALLGDEVVAGRALSSYSLRPDDDSVDRHLRRVQDVDGHRSETQWTLRGPEGEELHVVLISTMLAGEGDGADRILTNVVDVSERYRYERQLAFLAEHDPLTGLANRRRFDQELRRHVEECLRYGPRGAVLMLDLDHFKAVNDTLGHATGDELIVDVARVLDQRMRSTDVVARLGGDEFAILLPHSDQKAAELVAASVVERVFALVRRHGDARSGVTVSIGGVVVEAAHQNASDLLSAADSAMYVAKESGRNRYCFLPPTDGAGTVITGR</sequence>
<dbReference type="NCBIfam" id="TIGR00229">
    <property type="entry name" value="sensory_box"/>
    <property type="match status" value="2"/>
</dbReference>